<keyword evidence="2" id="KW-1133">Transmembrane helix</keyword>
<gene>
    <name evidence="4" type="ORF">DQK91_13255</name>
    <name evidence="3" type="ORF">E8L03_05485</name>
</gene>
<dbReference type="EMBL" id="QMIF01000008">
    <property type="protein sequence ID" value="TVM33121.1"/>
    <property type="molecule type" value="Genomic_DNA"/>
</dbReference>
<evidence type="ECO:0000256" key="1">
    <source>
        <dbReference type="SAM" id="MobiDB-lite"/>
    </source>
</evidence>
<dbReference type="RefSeq" id="WP_144305850.1">
    <property type="nucleotide sequence ID" value="NZ_CP039543.1"/>
</dbReference>
<dbReference type="Proteomes" id="UP000434052">
    <property type="component" value="Unassembled WGS sequence"/>
</dbReference>
<keyword evidence="6" id="KW-1185">Reference proteome</keyword>
<evidence type="ECO:0000313" key="4">
    <source>
        <dbReference type="EMBL" id="TVM33121.1"/>
    </source>
</evidence>
<feature type="region of interest" description="Disordered" evidence="1">
    <location>
        <begin position="1"/>
        <end position="20"/>
    </location>
</feature>
<keyword evidence="2" id="KW-0472">Membrane</keyword>
<accession>A0A6P1ZG23</accession>
<feature type="transmembrane region" description="Helical" evidence="2">
    <location>
        <begin position="37"/>
        <end position="59"/>
    </location>
</feature>
<dbReference type="EMBL" id="CP039543">
    <property type="protein sequence ID" value="QJT08409.1"/>
    <property type="molecule type" value="Genomic_DNA"/>
</dbReference>
<reference evidence="4 5" key="1">
    <citation type="submission" date="2018-06" db="EMBL/GenBank/DDBJ databases">
        <title>Complete genome of Desulfovibrio marinus P48SEP.</title>
        <authorList>
            <person name="Crispim J.S."/>
            <person name="Vidigal P.M.P."/>
            <person name="Silva L.C.F."/>
            <person name="Araujo L.C."/>
            <person name="Laguardia C.N."/>
            <person name="Dias R.S."/>
            <person name="Sousa M.P."/>
            <person name="Paula S.O."/>
            <person name="Silva C."/>
        </authorList>
    </citation>
    <scope>NUCLEOTIDE SEQUENCE [LARGE SCALE GENOMIC DNA]</scope>
    <source>
        <strain evidence="4 5">P48SEP</strain>
    </source>
</reference>
<protein>
    <submittedName>
        <fullName evidence="4">Uncharacterized protein</fullName>
    </submittedName>
</protein>
<sequence>MDSAKEKVVPLKKEPGSAGGVIPRAESAGSIKARRDIGWLALIVSFIAILGMGGVYYTLSSSQKDMAAQVQSAVTASNDANQALEGRVDDMQAQLDKLASLPGDVREMMLQDMVDDLASRAGALADKLGDNADAQTLQQLRDVLSKLRPTTAE</sequence>
<dbReference type="OrthoDB" id="9861944at2"/>
<evidence type="ECO:0000256" key="2">
    <source>
        <dbReference type="SAM" id="Phobius"/>
    </source>
</evidence>
<dbReference type="AlphaFoldDB" id="A0A6P1ZG23"/>
<evidence type="ECO:0000313" key="6">
    <source>
        <dbReference type="Proteomes" id="UP000503251"/>
    </source>
</evidence>
<evidence type="ECO:0000313" key="5">
    <source>
        <dbReference type="Proteomes" id="UP000434052"/>
    </source>
</evidence>
<reference evidence="3 6" key="2">
    <citation type="submission" date="2019-04" db="EMBL/GenBank/DDBJ databases">
        <title>Isolation and culture of sulfate reducing bacteria from the cold seep of the South China Sea.</title>
        <authorList>
            <person name="Sun C."/>
            <person name="Liu R."/>
        </authorList>
    </citation>
    <scope>NUCLEOTIDE SEQUENCE [LARGE SCALE GENOMIC DNA]</scope>
    <source>
        <strain evidence="3 6">CS1</strain>
    </source>
</reference>
<name>A0A6P1ZG23_9BACT</name>
<keyword evidence="2" id="KW-0812">Transmembrane</keyword>
<evidence type="ECO:0000313" key="3">
    <source>
        <dbReference type="EMBL" id="QJT08409.1"/>
    </source>
</evidence>
<proteinExistence type="predicted"/>
<organism evidence="4 5">
    <name type="scientific">Oceanidesulfovibrio marinus</name>
    <dbReference type="NCBI Taxonomy" id="370038"/>
    <lineage>
        <taxon>Bacteria</taxon>
        <taxon>Pseudomonadati</taxon>
        <taxon>Thermodesulfobacteriota</taxon>
        <taxon>Desulfovibrionia</taxon>
        <taxon>Desulfovibrionales</taxon>
        <taxon>Desulfovibrionaceae</taxon>
        <taxon>Oceanidesulfovibrio</taxon>
    </lineage>
</organism>
<feature type="compositionally biased region" description="Basic and acidic residues" evidence="1">
    <location>
        <begin position="1"/>
        <end position="15"/>
    </location>
</feature>
<dbReference type="Proteomes" id="UP000503251">
    <property type="component" value="Chromosome"/>
</dbReference>